<protein>
    <submittedName>
        <fullName evidence="3">Uncharacterized protein</fullName>
    </submittedName>
</protein>
<feature type="region of interest" description="Disordered" evidence="1">
    <location>
        <begin position="427"/>
        <end position="489"/>
    </location>
</feature>
<proteinExistence type="predicted"/>
<dbReference type="VEuPathDB" id="FungiDB:CNBG_5268"/>
<reference evidence="3 4" key="2">
    <citation type="journal article" date="2018" name="Proc. Natl. Acad. Sci.">
        <title>RNAi is a critical determinant of centromere evolution in closely related fungi.</title>
        <authorList>
            <person name="Yadav V."/>
            <person name="Sun S."/>
            <person name="Billmyre R.B."/>
            <person name="Thimmappa B.C."/>
            <person name="Shea T."/>
            <person name="Lintner R."/>
            <person name="Bakkeren G."/>
            <person name="Cuomo C.A."/>
            <person name="Heitman J."/>
            <person name="Sanyal K."/>
        </authorList>
    </citation>
    <scope>NUCLEOTIDE SEQUENCE [LARGE SCALE GENOMIC DNA]</scope>
    <source>
        <strain evidence="3 4">R265</strain>
    </source>
</reference>
<evidence type="ECO:0000313" key="3">
    <source>
        <dbReference type="EMBL" id="KGB79430.1"/>
    </source>
</evidence>
<feature type="compositionally biased region" description="Basic and acidic residues" evidence="1">
    <location>
        <begin position="434"/>
        <end position="452"/>
    </location>
</feature>
<evidence type="ECO:0000256" key="1">
    <source>
        <dbReference type="SAM" id="MobiDB-lite"/>
    </source>
</evidence>
<evidence type="ECO:0000256" key="2">
    <source>
        <dbReference type="SAM" id="SignalP"/>
    </source>
</evidence>
<dbReference type="KEGG" id="cdeu:CNBG_5268"/>
<dbReference type="OMA" id="NSRMAPF"/>
<feature type="chain" id="PRO_5001914192" evidence="2">
    <location>
        <begin position="27"/>
        <end position="489"/>
    </location>
</feature>
<feature type="signal peptide" evidence="2">
    <location>
        <begin position="1"/>
        <end position="26"/>
    </location>
</feature>
<organism evidence="3 4">
    <name type="scientific">Cryptococcus deuterogattii (strain R265)</name>
    <name type="common">Cryptococcus gattii VGII (strain R265)</name>
    <dbReference type="NCBI Taxonomy" id="294750"/>
    <lineage>
        <taxon>Eukaryota</taxon>
        <taxon>Fungi</taxon>
        <taxon>Dikarya</taxon>
        <taxon>Basidiomycota</taxon>
        <taxon>Agaricomycotina</taxon>
        <taxon>Tremellomycetes</taxon>
        <taxon>Tremellales</taxon>
        <taxon>Cryptococcaceae</taxon>
        <taxon>Cryptococcus</taxon>
        <taxon>Cryptococcus gattii species complex</taxon>
    </lineage>
</organism>
<dbReference type="OrthoDB" id="2564910at2759"/>
<feature type="compositionally biased region" description="Polar residues" evidence="1">
    <location>
        <begin position="64"/>
        <end position="73"/>
    </location>
</feature>
<reference evidence="3 4" key="1">
    <citation type="journal article" date="2011" name="MBio">
        <title>Genome variation in Cryptococcus gattii, an emerging pathogen of immunocompetent hosts.</title>
        <authorList>
            <person name="D'Souza C.A."/>
            <person name="Kronstad J.W."/>
            <person name="Taylor G."/>
            <person name="Warren R."/>
            <person name="Yuen M."/>
            <person name="Hu G."/>
            <person name="Jung W.H."/>
            <person name="Sham A."/>
            <person name="Kidd S.E."/>
            <person name="Tangen K."/>
            <person name="Lee N."/>
            <person name="Zeilmaker T."/>
            <person name="Sawkins J."/>
            <person name="McVicker G."/>
            <person name="Shah S."/>
            <person name="Gnerre S."/>
            <person name="Griggs A."/>
            <person name="Zeng Q."/>
            <person name="Bartlett K."/>
            <person name="Li W."/>
            <person name="Wang X."/>
            <person name="Heitman J."/>
            <person name="Stajich J.E."/>
            <person name="Fraser J.A."/>
            <person name="Meyer W."/>
            <person name="Carter D."/>
            <person name="Schein J."/>
            <person name="Krzywinski M."/>
            <person name="Kwon-Chung K.J."/>
            <person name="Varma A."/>
            <person name="Wang J."/>
            <person name="Brunham R."/>
            <person name="Fyfe M."/>
            <person name="Ouellette B.F."/>
            <person name="Siddiqui A."/>
            <person name="Marra M."/>
            <person name="Jones S."/>
            <person name="Holt R."/>
            <person name="Birren B.W."/>
            <person name="Galagan J.E."/>
            <person name="Cuomo C.A."/>
        </authorList>
    </citation>
    <scope>NUCLEOTIDE SEQUENCE [LARGE SCALE GENOMIC DNA]</scope>
    <source>
        <strain evidence="3 4">R265</strain>
    </source>
</reference>
<accession>A0A095CGC1</accession>
<feature type="region of interest" description="Disordered" evidence="1">
    <location>
        <begin position="32"/>
        <end position="78"/>
    </location>
</feature>
<keyword evidence="2" id="KW-0732">Signal</keyword>
<feature type="compositionally biased region" description="Polar residues" evidence="1">
    <location>
        <begin position="479"/>
        <end position="489"/>
    </location>
</feature>
<dbReference type="HOGENOM" id="CLU_557780_0_0_1"/>
<dbReference type="GeneID" id="88181424"/>
<evidence type="ECO:0000313" key="4">
    <source>
        <dbReference type="Proteomes" id="UP000029445"/>
    </source>
</evidence>
<dbReference type="RefSeq" id="XP_062885104.1">
    <property type="nucleotide sequence ID" value="XM_063029149.1"/>
</dbReference>
<dbReference type="EMBL" id="CP025764">
    <property type="protein sequence ID" value="KGB79430.1"/>
    <property type="molecule type" value="Genomic_DNA"/>
</dbReference>
<gene>
    <name evidence="3" type="ORF">CNBG_5268</name>
</gene>
<keyword evidence="4" id="KW-1185">Reference proteome</keyword>
<name>A0A095CGC1_CRYD2</name>
<sequence>MPPRIPIRHCVELVQLGALLPWAARASSSTATHQLEKTDANGAGEASGSKWKSKAKLRPPLQGVSRNPTIQESSKSETVKHTIVHRLLAQLNPPQPDEILSHFKANPPDLTRSAGELLIAYSKRCGDLRTQKDVLRLMIDRRILSLGHAKRARDMKKNKKAGGWKVRPNWWAMQTLPPVEFIPDSSRYTMSQLFGRLHHLLLLGEAPSFDHAWKLLENATDFEPFGKGKAKETRLEDTALLNLYLAYLKPPPRSVASPSTLLDQYLLFSSQLPNRQSLHLSIKALLSSPATYSQKTKVIPVEVISTISRFMDFQIPPGLETWRQIADYALSYRLRELGQMAWEGWFDCFHSSGASQLYSLSPNQVNVKLGVRVKFERLGTQKKRWTKILRRMESKHWVEKVEGSDADKLMGNRWGYIWKGGGNHSTAPCVENASGEKREEKEDLSKKKEKSPMKIIPRAPTPFLTNSHMAPFLPPPFMRSSQAAPPQSP</sequence>
<dbReference type="AlphaFoldDB" id="A0A095CGC1"/>
<dbReference type="Proteomes" id="UP000029445">
    <property type="component" value="Chromosome 6"/>
</dbReference>